<evidence type="ECO:0008006" key="3">
    <source>
        <dbReference type="Google" id="ProtNLM"/>
    </source>
</evidence>
<dbReference type="Gene3D" id="3.10.20.30">
    <property type="match status" value="1"/>
</dbReference>
<name>V8G8B9_9BURK</name>
<sequence length="62" mass="7026">MSAITVFINGQPKDLLRPISLEEFVVLIQTELQQENNPKAIATAVNEVFIPRTQRSSYIPKK</sequence>
<comment type="caution">
    <text evidence="1">The sequence shown here is derived from an EMBL/GenBank/DDBJ whole genome shotgun (WGS) entry which is preliminary data.</text>
</comment>
<protein>
    <recommendedName>
        <fullName evidence="3">Thiamine biosynthesis protein ThiS</fullName>
    </recommendedName>
</protein>
<organism evidence="1 2">
    <name type="scientific">Pelistega indica</name>
    <dbReference type="NCBI Taxonomy" id="1414851"/>
    <lineage>
        <taxon>Bacteria</taxon>
        <taxon>Pseudomonadati</taxon>
        <taxon>Pseudomonadota</taxon>
        <taxon>Betaproteobacteria</taxon>
        <taxon>Burkholderiales</taxon>
        <taxon>Alcaligenaceae</taxon>
        <taxon>Pelistega</taxon>
    </lineage>
</organism>
<evidence type="ECO:0000313" key="2">
    <source>
        <dbReference type="Proteomes" id="UP000018766"/>
    </source>
</evidence>
<keyword evidence="2" id="KW-1185">Reference proteome</keyword>
<reference evidence="1 2" key="1">
    <citation type="submission" date="2013-11" db="EMBL/GenBank/DDBJ databases">
        <title>Genomic analysis of Pelistega sp. HM-7.</title>
        <authorList>
            <person name="Kumbhare S.V."/>
            <person name="Shetty S.A."/>
            <person name="Sharma O."/>
            <person name="Dhotre D.P."/>
        </authorList>
    </citation>
    <scope>NUCLEOTIDE SEQUENCE [LARGE SCALE GENOMIC DNA]</scope>
    <source>
        <strain evidence="1 2">HM-7</strain>
    </source>
</reference>
<accession>V8G8B9</accession>
<dbReference type="RefSeq" id="WP_023950286.1">
    <property type="nucleotide sequence ID" value="NZ_AYSV01000068.1"/>
</dbReference>
<gene>
    <name evidence="1" type="ORF">V757_04715</name>
</gene>
<dbReference type="InterPro" id="IPR012675">
    <property type="entry name" value="Beta-grasp_dom_sf"/>
</dbReference>
<dbReference type="EMBL" id="AYSV01000068">
    <property type="protein sequence ID" value="ETD72351.1"/>
    <property type="molecule type" value="Genomic_DNA"/>
</dbReference>
<evidence type="ECO:0000313" key="1">
    <source>
        <dbReference type="EMBL" id="ETD72351.1"/>
    </source>
</evidence>
<dbReference type="Proteomes" id="UP000018766">
    <property type="component" value="Unassembled WGS sequence"/>
</dbReference>
<dbReference type="AlphaFoldDB" id="V8G8B9"/>
<proteinExistence type="predicted"/>